<gene>
    <name evidence="1" type="ORF">GCM10010468_57830</name>
</gene>
<organism evidence="1 2">
    <name type="scientific">Actinocorallia longicatena</name>
    <dbReference type="NCBI Taxonomy" id="111803"/>
    <lineage>
        <taxon>Bacteria</taxon>
        <taxon>Bacillati</taxon>
        <taxon>Actinomycetota</taxon>
        <taxon>Actinomycetes</taxon>
        <taxon>Streptosporangiales</taxon>
        <taxon>Thermomonosporaceae</taxon>
        <taxon>Actinocorallia</taxon>
    </lineage>
</organism>
<keyword evidence="2" id="KW-1185">Reference proteome</keyword>
<name>A0ABP6QGW6_9ACTN</name>
<proteinExistence type="predicted"/>
<protein>
    <recommendedName>
        <fullName evidence="3">SWIM zinc finger family protein</fullName>
    </recommendedName>
</protein>
<evidence type="ECO:0000313" key="1">
    <source>
        <dbReference type="EMBL" id="GAA3228464.1"/>
    </source>
</evidence>
<reference evidence="2" key="1">
    <citation type="journal article" date="2019" name="Int. J. Syst. Evol. Microbiol.">
        <title>The Global Catalogue of Microorganisms (GCM) 10K type strain sequencing project: providing services to taxonomists for standard genome sequencing and annotation.</title>
        <authorList>
            <consortium name="The Broad Institute Genomics Platform"/>
            <consortium name="The Broad Institute Genome Sequencing Center for Infectious Disease"/>
            <person name="Wu L."/>
            <person name="Ma J."/>
        </authorList>
    </citation>
    <scope>NUCLEOTIDE SEQUENCE [LARGE SCALE GENOMIC DNA]</scope>
    <source>
        <strain evidence="2">JCM 9377</strain>
    </source>
</reference>
<dbReference type="Proteomes" id="UP001501237">
    <property type="component" value="Unassembled WGS sequence"/>
</dbReference>
<dbReference type="EMBL" id="BAAAUV010000018">
    <property type="protein sequence ID" value="GAA3228464.1"/>
    <property type="molecule type" value="Genomic_DNA"/>
</dbReference>
<evidence type="ECO:0000313" key="2">
    <source>
        <dbReference type="Proteomes" id="UP001501237"/>
    </source>
</evidence>
<comment type="caution">
    <text evidence="1">The sequence shown here is derived from an EMBL/GenBank/DDBJ whole genome shotgun (WGS) entry which is preliminary data.</text>
</comment>
<sequence length="320" mass="34741">MSVPLARFEYVSEPRDSKGPVRERRVDDGVEELARWLRDQVAQGLAAAERAPVSVWDEASRRLVNAQAPALAGQVRSLAAVPRSGERWPARLLEEYGLLHLLVRAHQRRSALPEPLRATIRSRVGFTVAKDEVLARARIRDRWYVAAVHDEPQDGLTARRVWLRGLGTGRPALVLSFAAAGRPLDGSFTVGTAFDADLAFYPGAQPLRALVAERHAAPEPAEPPGTSIAELLDSYATALSRDPWLDRWPALLAGVRLARAEGSLHLTDSSGAALPLTTADPWRLLAVSGGAPVTIAAEWTPTGLTPLTAWHPVEGHVPLR</sequence>
<evidence type="ECO:0008006" key="3">
    <source>
        <dbReference type="Google" id="ProtNLM"/>
    </source>
</evidence>
<accession>A0ABP6QGW6</accession>